<evidence type="ECO:0000256" key="2">
    <source>
        <dbReference type="ARBA" id="ARBA00006939"/>
    </source>
</evidence>
<keyword evidence="3" id="KW-1003">Cell membrane</keyword>
<evidence type="ECO:0000256" key="4">
    <source>
        <dbReference type="ARBA" id="ARBA00022692"/>
    </source>
</evidence>
<protein>
    <submittedName>
        <fullName evidence="8">Zinc uptake transporter</fullName>
    </submittedName>
</protein>
<dbReference type="Pfam" id="PF02535">
    <property type="entry name" value="Zip"/>
    <property type="match status" value="1"/>
</dbReference>
<sequence>MQPLFGPLLAPSLACASQNGYGKLSWFPAAAGFLLGGVALRLIDAVVPHLHLENDISKAEGIQPRKKKLSKTALLFLAITIHNFPEGLAVGVTFGALAGGNMTLAGLMGAIGLAIGIGLQNVPEGAALSIPIRADAKSRIKAFYVGSMSAIVEPIGAIMGAALVMWMMAIIPYTLAFAAGAMIFVVTEELIPESQANGNTDMATLGLMVGFVVMMVMDVALG</sequence>
<evidence type="ECO:0000256" key="5">
    <source>
        <dbReference type="ARBA" id="ARBA00022833"/>
    </source>
</evidence>
<evidence type="ECO:0000313" key="8">
    <source>
        <dbReference type="EMBL" id="CAD0152613.1"/>
    </source>
</evidence>
<dbReference type="AlphaFoldDB" id="A0A7U7C9P7"/>
<evidence type="ECO:0000256" key="3">
    <source>
        <dbReference type="ARBA" id="ARBA00022475"/>
    </source>
</evidence>
<evidence type="ECO:0000256" key="1">
    <source>
        <dbReference type="ARBA" id="ARBA00004651"/>
    </source>
</evidence>
<dbReference type="Proteomes" id="UP000509791">
    <property type="component" value="Chromosome"/>
</dbReference>
<dbReference type="InterPro" id="IPR003689">
    <property type="entry name" value="ZIP"/>
</dbReference>
<organism evidence="8 9">
    <name type="scientific">Streptococcus thermophilus</name>
    <dbReference type="NCBI Taxonomy" id="1308"/>
    <lineage>
        <taxon>Bacteria</taxon>
        <taxon>Bacillati</taxon>
        <taxon>Bacillota</taxon>
        <taxon>Bacilli</taxon>
        <taxon>Lactobacillales</taxon>
        <taxon>Streptococcaceae</taxon>
        <taxon>Streptococcus</taxon>
    </lineage>
</organism>
<evidence type="ECO:0000256" key="6">
    <source>
        <dbReference type="ARBA" id="ARBA00022989"/>
    </source>
</evidence>
<evidence type="ECO:0000256" key="7">
    <source>
        <dbReference type="ARBA" id="ARBA00023136"/>
    </source>
</evidence>
<comment type="similarity">
    <text evidence="2">Belongs to the ZIP transporter (TC 2.A.5) family.</text>
</comment>
<dbReference type="PANTHER" id="PTHR11040:SF211">
    <property type="entry name" value="ZINC TRANSPORTER ZIP11"/>
    <property type="match status" value="1"/>
</dbReference>
<dbReference type="GO" id="GO:0005385">
    <property type="term" value="F:zinc ion transmembrane transporter activity"/>
    <property type="evidence" value="ECO:0007669"/>
    <property type="project" value="TreeGrafter"/>
</dbReference>
<keyword evidence="4" id="KW-0812">Transmembrane</keyword>
<reference evidence="8 9" key="1">
    <citation type="submission" date="2020-06" db="EMBL/GenBank/DDBJ databases">
        <authorList>
            <person name="Chuat V."/>
        </authorList>
    </citation>
    <scope>NUCLEOTIDE SEQUENCE [LARGE SCALE GENOMIC DNA]</scope>
    <source>
        <strain evidence="8">STH_CIRM_998</strain>
    </source>
</reference>
<dbReference type="EMBL" id="LR822027">
    <property type="protein sequence ID" value="CAD0152613.1"/>
    <property type="molecule type" value="Genomic_DNA"/>
</dbReference>
<comment type="subcellular location">
    <subcellularLocation>
        <location evidence="1">Cell membrane</location>
        <topology evidence="1">Multi-pass membrane protein</topology>
    </subcellularLocation>
</comment>
<accession>A0A7U7C9P7</accession>
<dbReference type="GO" id="GO:0005886">
    <property type="term" value="C:plasma membrane"/>
    <property type="evidence" value="ECO:0007669"/>
    <property type="project" value="UniProtKB-SubCell"/>
</dbReference>
<gene>
    <name evidence="8" type="ORF">STHERMO_1332</name>
</gene>
<evidence type="ECO:0000313" key="9">
    <source>
        <dbReference type="Proteomes" id="UP000509791"/>
    </source>
</evidence>
<keyword evidence="6" id="KW-1133">Transmembrane helix</keyword>
<keyword evidence="7" id="KW-0472">Membrane</keyword>
<name>A0A7U7C9P7_STRTR</name>
<proteinExistence type="inferred from homology"/>
<keyword evidence="5" id="KW-0862">Zinc</keyword>
<dbReference type="PANTHER" id="PTHR11040">
    <property type="entry name" value="ZINC/IRON TRANSPORTER"/>
    <property type="match status" value="1"/>
</dbReference>